<dbReference type="SMART" id="SM00100">
    <property type="entry name" value="cNMP"/>
    <property type="match status" value="1"/>
</dbReference>
<dbReference type="GO" id="GO:0035725">
    <property type="term" value="P:sodium ion transmembrane transport"/>
    <property type="evidence" value="ECO:0007669"/>
    <property type="project" value="TreeGrafter"/>
</dbReference>
<organism evidence="3">
    <name type="scientific">Perkinsus marinus (strain ATCC 50983 / TXsc)</name>
    <dbReference type="NCBI Taxonomy" id="423536"/>
    <lineage>
        <taxon>Eukaryota</taxon>
        <taxon>Sar</taxon>
        <taxon>Alveolata</taxon>
        <taxon>Perkinsozoa</taxon>
        <taxon>Perkinsea</taxon>
        <taxon>Perkinsida</taxon>
        <taxon>Perkinsidae</taxon>
        <taxon>Perkinsus</taxon>
    </lineage>
</organism>
<dbReference type="Proteomes" id="UP000007800">
    <property type="component" value="Unassembled WGS sequence"/>
</dbReference>
<evidence type="ECO:0000259" key="1">
    <source>
        <dbReference type="PROSITE" id="PS50042"/>
    </source>
</evidence>
<dbReference type="OrthoDB" id="444079at2759"/>
<dbReference type="GO" id="GO:0003254">
    <property type="term" value="P:regulation of membrane depolarization"/>
    <property type="evidence" value="ECO:0007669"/>
    <property type="project" value="TreeGrafter"/>
</dbReference>
<dbReference type="CDD" id="cd00038">
    <property type="entry name" value="CAP_ED"/>
    <property type="match status" value="1"/>
</dbReference>
<dbReference type="RefSeq" id="XP_002768770.1">
    <property type="nucleotide sequence ID" value="XM_002768724.1"/>
</dbReference>
<dbReference type="GeneID" id="9040001"/>
<dbReference type="PANTHER" id="PTHR45689:SF5">
    <property type="entry name" value="I[[H]] CHANNEL, ISOFORM E"/>
    <property type="match status" value="1"/>
</dbReference>
<dbReference type="InterPro" id="IPR018490">
    <property type="entry name" value="cNMP-bd_dom_sf"/>
</dbReference>
<dbReference type="PROSITE" id="PS50042">
    <property type="entry name" value="CNMP_BINDING_3"/>
    <property type="match status" value="1"/>
</dbReference>
<keyword evidence="3" id="KW-1185">Reference proteome</keyword>
<dbReference type="InterPro" id="IPR014710">
    <property type="entry name" value="RmlC-like_jellyroll"/>
</dbReference>
<reference evidence="2 3" key="1">
    <citation type="submission" date="2008-07" db="EMBL/GenBank/DDBJ databases">
        <authorList>
            <person name="El-Sayed N."/>
            <person name="Caler E."/>
            <person name="Inman J."/>
            <person name="Amedeo P."/>
            <person name="Hass B."/>
            <person name="Wortman J."/>
        </authorList>
    </citation>
    <scope>NUCLEOTIDE SEQUENCE [LARGE SCALE GENOMIC DNA]</scope>
    <source>
        <strain evidence="3">ATCC 50983 / TXsc</strain>
    </source>
</reference>
<keyword evidence="2" id="KW-0813">Transport</keyword>
<proteinExistence type="predicted"/>
<dbReference type="InterPro" id="IPR000595">
    <property type="entry name" value="cNMP-bd_dom"/>
</dbReference>
<dbReference type="Pfam" id="PF00027">
    <property type="entry name" value="cNMP_binding"/>
    <property type="match status" value="1"/>
</dbReference>
<dbReference type="Gene3D" id="2.60.120.10">
    <property type="entry name" value="Jelly Rolls"/>
    <property type="match status" value="1"/>
</dbReference>
<protein>
    <submittedName>
        <fullName evidence="2">Voltage and ligand gated potassium channel, putative</fullName>
    </submittedName>
</protein>
<dbReference type="PANTHER" id="PTHR45689">
    <property type="entry name" value="I[[H]] CHANNEL, ISOFORM E"/>
    <property type="match status" value="1"/>
</dbReference>
<gene>
    <name evidence="2" type="ORF">Pmar_PMAR010590</name>
</gene>
<keyword evidence="2" id="KW-0407">Ion channel</keyword>
<dbReference type="GO" id="GO:0005249">
    <property type="term" value="F:voltage-gated potassium channel activity"/>
    <property type="evidence" value="ECO:0007669"/>
    <property type="project" value="TreeGrafter"/>
</dbReference>
<sequence>MLKKICQVVTRETHAPGDIIFEEGEWASSMYFIIKGKVKLVSRSHAGATIGYLSEGGYFGEVALFMETSRSVSAKCLSFCDTICLSRQSLVDLLVIYPKFRDKYDALCREVLSGDVRGLCLQCIHCGKSGHLSD</sequence>
<dbReference type="InterPro" id="IPR051413">
    <property type="entry name" value="K/Na_HCN_channel"/>
</dbReference>
<evidence type="ECO:0000313" key="3">
    <source>
        <dbReference type="Proteomes" id="UP000007800"/>
    </source>
</evidence>
<dbReference type="EMBL" id="GG683989">
    <property type="protein sequence ID" value="EER01488.1"/>
    <property type="molecule type" value="Genomic_DNA"/>
</dbReference>
<feature type="non-terminal residue" evidence="2">
    <location>
        <position position="134"/>
    </location>
</feature>
<feature type="domain" description="Cyclic nucleotide-binding" evidence="1">
    <location>
        <begin position="1"/>
        <end position="94"/>
    </location>
</feature>
<keyword evidence="2" id="KW-0406">Ion transport</keyword>
<dbReference type="OMA" id="HEMFFIK"/>
<dbReference type="InParanoid" id="C5LP55"/>
<dbReference type="GO" id="GO:0098855">
    <property type="term" value="C:HCN channel complex"/>
    <property type="evidence" value="ECO:0007669"/>
    <property type="project" value="TreeGrafter"/>
</dbReference>
<accession>C5LP55</accession>
<dbReference type="AlphaFoldDB" id="C5LP55"/>
<dbReference type="SUPFAM" id="SSF51206">
    <property type="entry name" value="cAMP-binding domain-like"/>
    <property type="match status" value="1"/>
</dbReference>
<name>C5LP55_PERM5</name>
<evidence type="ECO:0000313" key="2">
    <source>
        <dbReference type="EMBL" id="EER01488.1"/>
    </source>
</evidence>